<dbReference type="Pfam" id="PF09933">
    <property type="entry name" value="DUF2165"/>
    <property type="match status" value="1"/>
</dbReference>
<evidence type="ECO:0008006" key="4">
    <source>
        <dbReference type="Google" id="ProtNLM"/>
    </source>
</evidence>
<evidence type="ECO:0000313" key="2">
    <source>
        <dbReference type="EMBL" id="PZO40163.1"/>
    </source>
</evidence>
<feature type="transmembrane region" description="Helical" evidence="1">
    <location>
        <begin position="105"/>
        <end position="129"/>
    </location>
</feature>
<reference evidence="2 3" key="2">
    <citation type="submission" date="2018-06" db="EMBL/GenBank/DDBJ databases">
        <title>Metagenomic assembly of (sub)arctic Cyanobacteria and their associated microbiome from non-axenic cultures.</title>
        <authorList>
            <person name="Baurain D."/>
        </authorList>
    </citation>
    <scope>NUCLEOTIDE SEQUENCE [LARGE SCALE GENOMIC DNA]</scope>
    <source>
        <strain evidence="2">ULC041bin1</strain>
    </source>
</reference>
<comment type="caution">
    <text evidence="2">The sequence shown here is derived from an EMBL/GenBank/DDBJ whole genome shotgun (WGS) entry which is preliminary data.</text>
</comment>
<evidence type="ECO:0000256" key="1">
    <source>
        <dbReference type="SAM" id="Phobius"/>
    </source>
</evidence>
<gene>
    <name evidence="2" type="ORF">DCF17_12380</name>
</gene>
<dbReference type="AlphaFoldDB" id="A0A2W4W503"/>
<accession>A0A2W4W503</accession>
<protein>
    <recommendedName>
        <fullName evidence="4">DUF2165 domain-containing protein</fullName>
    </recommendedName>
</protein>
<dbReference type="EMBL" id="QBMN01000079">
    <property type="protein sequence ID" value="PZO40163.1"/>
    <property type="molecule type" value="Genomic_DNA"/>
</dbReference>
<keyword evidence="1" id="KW-0472">Membrane</keyword>
<keyword evidence="1" id="KW-1133">Transmembrane helix</keyword>
<feature type="transmembrane region" description="Helical" evidence="1">
    <location>
        <begin position="141"/>
        <end position="158"/>
    </location>
</feature>
<sequence>MAVRISKTLLVASIGLLAAVIVLNNLTDYNVNFDYIQHVLSMDTVLLDSQLTWRAIAAPRLQQIAYLAIIATEAAIAVLCLGGAVRLGQTLGSSGTTFNRAKATATYGLTLAFLFWFVGFMVVGGEWFTMWQSADWNGQQPAFRFIGCVGFVLLYLSLSDGDLEVC</sequence>
<dbReference type="Proteomes" id="UP000249081">
    <property type="component" value="Unassembled WGS sequence"/>
</dbReference>
<name>A0A2W4W503_9CYAN</name>
<keyword evidence="1" id="KW-0812">Transmembrane</keyword>
<dbReference type="InterPro" id="IPR018681">
    <property type="entry name" value="DUF2165_transmembrane"/>
</dbReference>
<proteinExistence type="predicted"/>
<feature type="transmembrane region" description="Helical" evidence="1">
    <location>
        <begin position="7"/>
        <end position="23"/>
    </location>
</feature>
<reference evidence="3" key="1">
    <citation type="submission" date="2018-04" db="EMBL/GenBank/DDBJ databases">
        <authorList>
            <person name="Cornet L."/>
        </authorList>
    </citation>
    <scope>NUCLEOTIDE SEQUENCE [LARGE SCALE GENOMIC DNA]</scope>
</reference>
<organism evidence="2 3">
    <name type="scientific">Shackletoniella antarctica</name>
    <dbReference type="NCBI Taxonomy" id="268115"/>
    <lineage>
        <taxon>Bacteria</taxon>
        <taxon>Bacillati</taxon>
        <taxon>Cyanobacteriota</taxon>
        <taxon>Cyanophyceae</taxon>
        <taxon>Oculatellales</taxon>
        <taxon>Oculatellaceae</taxon>
        <taxon>Shackletoniella</taxon>
    </lineage>
</organism>
<evidence type="ECO:0000313" key="3">
    <source>
        <dbReference type="Proteomes" id="UP000249081"/>
    </source>
</evidence>
<feature type="transmembrane region" description="Helical" evidence="1">
    <location>
        <begin position="65"/>
        <end position="85"/>
    </location>
</feature>